<evidence type="ECO:0000256" key="1">
    <source>
        <dbReference type="ARBA" id="ARBA00005531"/>
    </source>
</evidence>
<sequence length="239" mass="25822">MIYQQGCFAGGTVLRLAKDVAENNPGSRVLVVCCEITTMFFQPPSESHLDVLVGQALFSDGAVALIVGANADSNTNERQVFEIMSTRETIVPDSEHGVVAHLREMGFEYYLSPDVPKLVSANIEDLLVKGFNKIDGINNDWNSLFYSIHPGGPAIIDKVEEKLGLNEGKLRATRHVLSEYGNMGAPSVLFILDEIRKKSMEEGKATTGDGLEYGVLIGIGPGLTVETVVLRSVPIATAN</sequence>
<dbReference type="GO" id="GO:0016747">
    <property type="term" value="F:acyltransferase activity, transferring groups other than amino-acyl groups"/>
    <property type="evidence" value="ECO:0007669"/>
    <property type="project" value="InterPro"/>
</dbReference>
<dbReference type="InterPro" id="IPR001099">
    <property type="entry name" value="Chalcone/stilbene_synt_N"/>
</dbReference>
<dbReference type="InterPro" id="IPR011141">
    <property type="entry name" value="Polyketide_synthase_type-III"/>
</dbReference>
<dbReference type="PANTHER" id="PTHR11877">
    <property type="entry name" value="HYDROXYMETHYLGLUTARYL-COA SYNTHASE"/>
    <property type="match status" value="1"/>
</dbReference>
<keyword evidence="2 4" id="KW-0808">Transferase</keyword>
<dbReference type="AlphaFoldDB" id="A0A314UJV7"/>
<keyword evidence="8" id="KW-1185">Reference proteome</keyword>
<comment type="similarity">
    <text evidence="1 4">Belongs to the thiolase-like superfamily. Chalcone/stilbene synthases family.</text>
</comment>
<evidence type="ECO:0000256" key="4">
    <source>
        <dbReference type="RuleBase" id="RU003633"/>
    </source>
</evidence>
<gene>
    <name evidence="7" type="ORF">Pyn_40807</name>
</gene>
<dbReference type="CDD" id="cd00831">
    <property type="entry name" value="CHS_like"/>
    <property type="match status" value="1"/>
</dbReference>
<proteinExistence type="inferred from homology"/>
<name>A0A314UJV7_PRUYE</name>
<dbReference type="OrthoDB" id="1558779at2759"/>
<dbReference type="SUPFAM" id="SSF53901">
    <property type="entry name" value="Thiolase-like"/>
    <property type="match status" value="2"/>
</dbReference>
<dbReference type="Pfam" id="PF00195">
    <property type="entry name" value="Chal_sti_synt_N"/>
    <property type="match status" value="1"/>
</dbReference>
<accession>A0A314UJV7</accession>
<evidence type="ECO:0000256" key="3">
    <source>
        <dbReference type="ARBA" id="ARBA00023315"/>
    </source>
</evidence>
<dbReference type="InterPro" id="IPR012328">
    <property type="entry name" value="Chalcone/stilbene_synt_C"/>
</dbReference>
<evidence type="ECO:0000313" key="7">
    <source>
        <dbReference type="EMBL" id="PQM37248.1"/>
    </source>
</evidence>
<evidence type="ECO:0000259" key="5">
    <source>
        <dbReference type="Pfam" id="PF00195"/>
    </source>
</evidence>
<dbReference type="GO" id="GO:0030639">
    <property type="term" value="P:polyketide biosynthetic process"/>
    <property type="evidence" value="ECO:0007669"/>
    <property type="project" value="TreeGrafter"/>
</dbReference>
<dbReference type="EMBL" id="PJQY01003476">
    <property type="protein sequence ID" value="PQM37248.1"/>
    <property type="molecule type" value="Genomic_DNA"/>
</dbReference>
<comment type="caution">
    <text evidence="7">The sequence shown here is derived from an EMBL/GenBank/DDBJ whole genome shotgun (WGS) entry which is preliminary data.</text>
</comment>
<dbReference type="InterPro" id="IPR016039">
    <property type="entry name" value="Thiolase-like"/>
</dbReference>
<dbReference type="PANTHER" id="PTHR11877:SF14">
    <property type="entry name" value="CHALCONE SYNTHASE"/>
    <property type="match status" value="1"/>
</dbReference>
<keyword evidence="3 4" id="KW-0012">Acyltransferase</keyword>
<feature type="domain" description="Chalcone/stilbene synthase C-terminal" evidence="6">
    <location>
        <begin position="82"/>
        <end position="234"/>
    </location>
</feature>
<dbReference type="Gene3D" id="3.40.47.10">
    <property type="match status" value="2"/>
</dbReference>
<evidence type="ECO:0000313" key="8">
    <source>
        <dbReference type="Proteomes" id="UP000250321"/>
    </source>
</evidence>
<reference evidence="7 8" key="1">
    <citation type="submission" date="2018-02" db="EMBL/GenBank/DDBJ databases">
        <title>Draft genome of wild Prunus yedoensis var. nudiflora.</title>
        <authorList>
            <person name="Baek S."/>
            <person name="Kim J.-H."/>
            <person name="Choi K."/>
            <person name="Kim G.-B."/>
            <person name="Cho A."/>
            <person name="Jang H."/>
            <person name="Shin C.-H."/>
            <person name="Yu H.-J."/>
            <person name="Mun J.-H."/>
        </authorList>
    </citation>
    <scope>NUCLEOTIDE SEQUENCE [LARGE SCALE GENOMIC DNA]</scope>
    <source>
        <strain evidence="8">cv. Jeju island</strain>
        <tissue evidence="7">Leaf</tissue>
    </source>
</reference>
<dbReference type="Pfam" id="PF02797">
    <property type="entry name" value="Chal_sti_synt_C"/>
    <property type="match status" value="1"/>
</dbReference>
<protein>
    <submittedName>
        <fullName evidence="7">4-hydroxycoumarin synthase 1</fullName>
    </submittedName>
</protein>
<dbReference type="FunFam" id="3.40.47.10:FF:000014">
    <property type="entry name" value="Chalcone synthase 1"/>
    <property type="match status" value="1"/>
</dbReference>
<organism evidence="7 8">
    <name type="scientific">Prunus yedoensis var. nudiflora</name>
    <dbReference type="NCBI Taxonomy" id="2094558"/>
    <lineage>
        <taxon>Eukaryota</taxon>
        <taxon>Viridiplantae</taxon>
        <taxon>Streptophyta</taxon>
        <taxon>Embryophyta</taxon>
        <taxon>Tracheophyta</taxon>
        <taxon>Spermatophyta</taxon>
        <taxon>Magnoliopsida</taxon>
        <taxon>eudicotyledons</taxon>
        <taxon>Gunneridae</taxon>
        <taxon>Pentapetalae</taxon>
        <taxon>rosids</taxon>
        <taxon>fabids</taxon>
        <taxon>Rosales</taxon>
        <taxon>Rosaceae</taxon>
        <taxon>Amygdaloideae</taxon>
        <taxon>Amygdaleae</taxon>
        <taxon>Prunus</taxon>
    </lineage>
</organism>
<dbReference type="Proteomes" id="UP000250321">
    <property type="component" value="Unassembled WGS sequence"/>
</dbReference>
<feature type="domain" description="Chalcone/stilbene synthase N-terminal" evidence="5">
    <location>
        <begin position="1"/>
        <end position="70"/>
    </location>
</feature>
<evidence type="ECO:0000259" key="6">
    <source>
        <dbReference type="Pfam" id="PF02797"/>
    </source>
</evidence>
<evidence type="ECO:0000256" key="2">
    <source>
        <dbReference type="ARBA" id="ARBA00022679"/>
    </source>
</evidence>